<dbReference type="EMBL" id="KV442120">
    <property type="protein sequence ID" value="OAQ23389.1"/>
    <property type="molecule type" value="Genomic_DNA"/>
</dbReference>
<dbReference type="InterPro" id="IPR032675">
    <property type="entry name" value="LRR_dom_sf"/>
</dbReference>
<accession>A0A197JG49</accession>
<evidence type="ECO:0000313" key="2">
    <source>
        <dbReference type="EMBL" id="OAQ23389.1"/>
    </source>
</evidence>
<dbReference type="Proteomes" id="UP000078512">
    <property type="component" value="Unassembled WGS sequence"/>
</dbReference>
<dbReference type="InterPro" id="IPR036047">
    <property type="entry name" value="F-box-like_dom_sf"/>
</dbReference>
<sequence>MSSMSVTTHSSLPSRDIAGLPQLYLHIGSHLAPPDLLSCVLVCHQWYEHFIPALWHTLDTSSTTWRHILAHYDSDLSIGKQDEQWLQDIFNKHGHYIRHLHIHHREIFQLANLSEGCTQLQSLRVYDIESNLTAKEKNAQELRPRDARGQLQGLEGSLLSPEFEGVFQPCPELPRSLVQHKRDWYAIQHLWLLIAKNSELRTLCFYNHVYLAFRLASDYFHDTVAGLSYLEELECHSDLFINLGTLLSRQLPSLRRLTLIDQGDSEQWPLFHGLEYLNLRYNVTDRTFFHALKHLPNLDTFVVKSIYFRFALKQDNGTIPETPSRLKRLEISEIKKPEREDYELAHRILPALPHLTSFKISQLYPLTANGLSVHCPNLERLEQGQEEYTLLPVRGVRPAVNSLNALLQTCSKFKEFVGVRLQVDAEDILRQRWASCESLEVLPCQISGFGRLTKDENELYDAIPESKLQKELHHMLSKEEIRVVEKRKRSRELQEKVCARLGELTHLTELDLGYFLDKSSHQTGTQYVGNYGQPAQQRVGRNASNYEPVQDTLELTLDSGLRRLAGLKNLEVFGFEGMDHGIGEAELRWMVANWPKIRVLRGLDVGRGVSGFSVEGWF</sequence>
<protein>
    <recommendedName>
        <fullName evidence="1">F-box domain-containing protein</fullName>
    </recommendedName>
</protein>
<feature type="domain" description="F-box" evidence="1">
    <location>
        <begin position="24"/>
        <end position="59"/>
    </location>
</feature>
<dbReference type="Gene3D" id="3.80.10.10">
    <property type="entry name" value="Ribonuclease Inhibitor"/>
    <property type="match status" value="1"/>
</dbReference>
<keyword evidence="3" id="KW-1185">Reference proteome</keyword>
<organism evidence="2 3">
    <name type="scientific">Linnemannia elongata AG-77</name>
    <dbReference type="NCBI Taxonomy" id="1314771"/>
    <lineage>
        <taxon>Eukaryota</taxon>
        <taxon>Fungi</taxon>
        <taxon>Fungi incertae sedis</taxon>
        <taxon>Mucoromycota</taxon>
        <taxon>Mortierellomycotina</taxon>
        <taxon>Mortierellomycetes</taxon>
        <taxon>Mortierellales</taxon>
        <taxon>Mortierellaceae</taxon>
        <taxon>Linnemannia</taxon>
    </lineage>
</organism>
<dbReference type="InterPro" id="IPR001810">
    <property type="entry name" value="F-box_dom"/>
</dbReference>
<dbReference type="OrthoDB" id="2406904at2759"/>
<dbReference type="Gene3D" id="1.20.1280.50">
    <property type="match status" value="1"/>
</dbReference>
<gene>
    <name evidence="2" type="ORF">K457DRAFT_25109</name>
</gene>
<dbReference type="AlphaFoldDB" id="A0A197JG49"/>
<dbReference type="SUPFAM" id="SSF52047">
    <property type="entry name" value="RNI-like"/>
    <property type="match status" value="1"/>
</dbReference>
<evidence type="ECO:0000259" key="1">
    <source>
        <dbReference type="Pfam" id="PF12937"/>
    </source>
</evidence>
<name>A0A197JG49_9FUNG</name>
<proteinExistence type="predicted"/>
<reference evidence="2 3" key="1">
    <citation type="submission" date="2016-05" db="EMBL/GenBank/DDBJ databases">
        <title>Genome sequencing reveals origins of a unique bacterial endosymbiosis in the earliest lineages of terrestrial Fungi.</title>
        <authorList>
            <consortium name="DOE Joint Genome Institute"/>
            <person name="Uehling J."/>
            <person name="Gryganskyi A."/>
            <person name="Hameed K."/>
            <person name="Tschaplinski T."/>
            <person name="Misztal P."/>
            <person name="Wu S."/>
            <person name="Desiro A."/>
            <person name="Vande Pol N."/>
            <person name="Du Z.-Y."/>
            <person name="Zienkiewicz A."/>
            <person name="Zienkiewicz K."/>
            <person name="Morin E."/>
            <person name="Tisserant E."/>
            <person name="Splivallo R."/>
            <person name="Hainaut M."/>
            <person name="Henrissat B."/>
            <person name="Ohm R."/>
            <person name="Kuo A."/>
            <person name="Yan J."/>
            <person name="Lipzen A."/>
            <person name="Nolan M."/>
            <person name="Labutti K."/>
            <person name="Barry K."/>
            <person name="Goldstein A."/>
            <person name="Labbe J."/>
            <person name="Schadt C."/>
            <person name="Tuskan G."/>
            <person name="Grigoriev I."/>
            <person name="Martin F."/>
            <person name="Vilgalys R."/>
            <person name="Bonito G."/>
        </authorList>
    </citation>
    <scope>NUCLEOTIDE SEQUENCE [LARGE SCALE GENOMIC DNA]</scope>
    <source>
        <strain evidence="2 3">AG-77</strain>
    </source>
</reference>
<evidence type="ECO:0000313" key="3">
    <source>
        <dbReference type="Proteomes" id="UP000078512"/>
    </source>
</evidence>
<dbReference type="SUPFAM" id="SSF81383">
    <property type="entry name" value="F-box domain"/>
    <property type="match status" value="1"/>
</dbReference>
<dbReference type="Pfam" id="PF12937">
    <property type="entry name" value="F-box-like"/>
    <property type="match status" value="1"/>
</dbReference>